<gene>
    <name evidence="1" type="ORF">L207DRAFT_473897</name>
</gene>
<dbReference type="Proteomes" id="UP000235786">
    <property type="component" value="Unassembled WGS sequence"/>
</dbReference>
<keyword evidence="2" id="KW-1185">Reference proteome</keyword>
<proteinExistence type="predicted"/>
<accession>A0A2J6QW39</accession>
<evidence type="ECO:0000313" key="2">
    <source>
        <dbReference type="Proteomes" id="UP000235786"/>
    </source>
</evidence>
<sequence length="78" mass="8424">MPNRRLFITAGGRIGLCSAESQIGDLTSIFLGAIYPCMLRKMSDSSGYSLVGGACYIDGIMDGEAFRTGLELQDIVIW</sequence>
<evidence type="ECO:0008006" key="3">
    <source>
        <dbReference type="Google" id="ProtNLM"/>
    </source>
</evidence>
<evidence type="ECO:0000313" key="1">
    <source>
        <dbReference type="EMBL" id="PMD30475.1"/>
    </source>
</evidence>
<reference evidence="1 2" key="1">
    <citation type="submission" date="2016-04" db="EMBL/GenBank/DDBJ databases">
        <title>A degradative enzymes factory behind the ericoid mycorrhizal symbiosis.</title>
        <authorList>
            <consortium name="DOE Joint Genome Institute"/>
            <person name="Martino E."/>
            <person name="Morin E."/>
            <person name="Grelet G."/>
            <person name="Kuo A."/>
            <person name="Kohler A."/>
            <person name="Daghino S."/>
            <person name="Barry K."/>
            <person name="Choi C."/>
            <person name="Cichocki N."/>
            <person name="Clum A."/>
            <person name="Copeland A."/>
            <person name="Hainaut M."/>
            <person name="Haridas S."/>
            <person name="Labutti K."/>
            <person name="Lindquist E."/>
            <person name="Lipzen A."/>
            <person name="Khouja H.-R."/>
            <person name="Murat C."/>
            <person name="Ohm R."/>
            <person name="Olson A."/>
            <person name="Spatafora J."/>
            <person name="Veneault-Fourrey C."/>
            <person name="Henrissat B."/>
            <person name="Grigoriev I."/>
            <person name="Martin F."/>
            <person name="Perotto S."/>
        </authorList>
    </citation>
    <scope>NUCLEOTIDE SEQUENCE [LARGE SCALE GENOMIC DNA]</scope>
    <source>
        <strain evidence="1 2">F</strain>
    </source>
</reference>
<dbReference type="Pfam" id="PF26639">
    <property type="entry name" value="Het-6_barrel"/>
    <property type="match status" value="1"/>
</dbReference>
<organism evidence="1 2">
    <name type="scientific">Hyaloscypha variabilis (strain UAMH 11265 / GT02V1 / F)</name>
    <name type="common">Meliniomyces variabilis</name>
    <dbReference type="NCBI Taxonomy" id="1149755"/>
    <lineage>
        <taxon>Eukaryota</taxon>
        <taxon>Fungi</taxon>
        <taxon>Dikarya</taxon>
        <taxon>Ascomycota</taxon>
        <taxon>Pezizomycotina</taxon>
        <taxon>Leotiomycetes</taxon>
        <taxon>Helotiales</taxon>
        <taxon>Hyaloscyphaceae</taxon>
        <taxon>Hyaloscypha</taxon>
        <taxon>Hyaloscypha variabilis</taxon>
    </lineage>
</organism>
<name>A0A2J6QW39_HYAVF</name>
<dbReference type="AlphaFoldDB" id="A0A2J6QW39"/>
<dbReference type="OrthoDB" id="3557394at2759"/>
<dbReference type="EMBL" id="KZ613967">
    <property type="protein sequence ID" value="PMD30475.1"/>
    <property type="molecule type" value="Genomic_DNA"/>
</dbReference>
<protein>
    <recommendedName>
        <fullName evidence="3">Heterokaryon incompatibility domain-containing protein</fullName>
    </recommendedName>
</protein>